<accession>A0A3R8S3B6</accession>
<reference evidence="1 2" key="1">
    <citation type="submission" date="2018-12" db="EMBL/GenBank/DDBJ databases">
        <title>The whole draft genome of Aquabacterium sp. SJQ9.</title>
        <authorList>
            <person name="Sun L."/>
            <person name="Gao X."/>
            <person name="Chen W."/>
            <person name="Huang K."/>
        </authorList>
    </citation>
    <scope>NUCLEOTIDE SEQUENCE [LARGE SCALE GENOMIC DNA]</scope>
    <source>
        <strain evidence="1 2">SJQ9</strain>
    </source>
</reference>
<protein>
    <submittedName>
        <fullName evidence="1">Uncharacterized protein</fullName>
    </submittedName>
</protein>
<sequence length="71" mass="7777">MNSTVTVSERALLERAKRAAKRAGMTLRVCRETSPSFHSLGRFYLVDGSSHLAQADVDLESFVSELSDFGA</sequence>
<gene>
    <name evidence="1" type="ORF">EIP75_05605</name>
</gene>
<comment type="caution">
    <text evidence="1">The sequence shown here is derived from an EMBL/GenBank/DDBJ whole genome shotgun (WGS) entry which is preliminary data.</text>
</comment>
<dbReference type="RefSeq" id="WP_125242271.1">
    <property type="nucleotide sequence ID" value="NZ_RSED01000004.1"/>
</dbReference>
<name>A0A3R8S3B6_9BURK</name>
<dbReference type="EMBL" id="RSED01000004">
    <property type="protein sequence ID" value="RRS05054.1"/>
    <property type="molecule type" value="Genomic_DNA"/>
</dbReference>
<evidence type="ECO:0000313" key="1">
    <source>
        <dbReference type="EMBL" id="RRS05054.1"/>
    </source>
</evidence>
<evidence type="ECO:0000313" key="2">
    <source>
        <dbReference type="Proteomes" id="UP000269265"/>
    </source>
</evidence>
<proteinExistence type="predicted"/>
<dbReference type="Proteomes" id="UP000269265">
    <property type="component" value="Unassembled WGS sequence"/>
</dbReference>
<dbReference type="AlphaFoldDB" id="A0A3R8S3B6"/>
<organism evidence="1 2">
    <name type="scientific">Aquabacterium soli</name>
    <dbReference type="NCBI Taxonomy" id="2493092"/>
    <lineage>
        <taxon>Bacteria</taxon>
        <taxon>Pseudomonadati</taxon>
        <taxon>Pseudomonadota</taxon>
        <taxon>Betaproteobacteria</taxon>
        <taxon>Burkholderiales</taxon>
        <taxon>Aquabacterium</taxon>
    </lineage>
</organism>
<keyword evidence="2" id="KW-1185">Reference proteome</keyword>